<reference evidence="2 3" key="1">
    <citation type="journal article" date="2023" name="Plant">
        <title>Draft Genome Sequence Resource of CBPPT1, a 'Candidatus Phytoplasma trifolii'-Related Strain Associated with Potato Purple Top Disease in the Columbia Basin, U.S.A.</title>
        <authorList>
            <person name="Wei W."/>
            <person name="Shao J."/>
            <person name="Bottner-Parker K.D."/>
            <person name="Zhao Y."/>
        </authorList>
    </citation>
    <scope>NUCLEOTIDE SEQUENCE [LARGE SCALE GENOMIC DNA]</scope>
    <source>
        <strain evidence="2 3">CBPPT1</strain>
    </source>
</reference>
<dbReference type="PROSITE" id="PS51831">
    <property type="entry name" value="HD"/>
    <property type="match status" value="1"/>
</dbReference>
<dbReference type="RefSeq" id="WP_273585039.1">
    <property type="nucleotide sequence ID" value="NZ_JANHJP010000001.1"/>
</dbReference>
<gene>
    <name evidence="2" type="ORF">M8044_000020</name>
</gene>
<keyword evidence="3" id="KW-1185">Reference proteome</keyword>
<dbReference type="Pfam" id="PF01966">
    <property type="entry name" value="HD"/>
    <property type="match status" value="1"/>
</dbReference>
<evidence type="ECO:0000313" key="2">
    <source>
        <dbReference type="EMBL" id="MDC9031801.1"/>
    </source>
</evidence>
<dbReference type="CDD" id="cd00077">
    <property type="entry name" value="HDc"/>
    <property type="match status" value="1"/>
</dbReference>
<dbReference type="InterPro" id="IPR003607">
    <property type="entry name" value="HD/PDEase_dom"/>
</dbReference>
<dbReference type="InterPro" id="IPR050135">
    <property type="entry name" value="dGTPase-like"/>
</dbReference>
<proteinExistence type="predicted"/>
<dbReference type="SMART" id="SM00471">
    <property type="entry name" value="HDc"/>
    <property type="match status" value="1"/>
</dbReference>
<name>A0ABT5L9A3_9MOLU</name>
<sequence length="423" mass="50864">MNYNKPEELKKPEVFSDSIYGYIYINYLFLKKLIDTSPMQRLRRIKQLSFVHMIFGCAEQSRFNHSLGVYELARRFLEINNNILINIFDHRTKMLLLTSALLHDIGHGSYSHTFEIIFKTNHEKQSAKIILEHKEINNILNKIDLNFKNDVASIINKEGKFKLIEQLLSSQLDFDRLDYLRRDAFFTGVSYGYIDSDLLIRSMEIDKKNNNIVFKKSSITSIENYLINRYHMYCRVYYHTKVIGFSVILEQIFKRIDFLFKNKYKFQCSDVISILEKFINKPDDIYNYLNIDDFYMHVLIFYLKTEKDNILINLCNDFLNRNIWSYLDINKENQQKIQEIKNHYKIDEVNYYTYDDKKITSIIYKENKNNIGDNILIYKDFKQQNTTTLSKESPIINLLSRRLQDKNLQKTDSKFFYRKYKNE</sequence>
<dbReference type="EMBL" id="JANHJP010000001">
    <property type="protein sequence ID" value="MDC9031801.1"/>
    <property type="molecule type" value="Genomic_DNA"/>
</dbReference>
<dbReference type="InterPro" id="IPR045509">
    <property type="entry name" value="HD_assoc_2"/>
</dbReference>
<organism evidence="2 3">
    <name type="scientific">Columbia Basin potato purple top phytoplasma</name>
    <dbReference type="NCBI Taxonomy" id="307134"/>
    <lineage>
        <taxon>Bacteria</taxon>
        <taxon>Bacillati</taxon>
        <taxon>Mycoplasmatota</taxon>
        <taxon>Mollicutes</taxon>
        <taxon>Acholeplasmatales</taxon>
        <taxon>Acholeplasmataceae</taxon>
        <taxon>Candidatus Phytoplasma</taxon>
        <taxon>16SrVI (Clover proliferation group)</taxon>
    </lineage>
</organism>
<dbReference type="PANTHER" id="PTHR11373">
    <property type="entry name" value="DEOXYNUCLEOSIDE TRIPHOSPHATE TRIPHOSPHOHYDROLASE"/>
    <property type="match status" value="1"/>
</dbReference>
<accession>A0ABT5L9A3</accession>
<protein>
    <submittedName>
        <fullName evidence="2">HD domain-containing protein</fullName>
    </submittedName>
</protein>
<dbReference type="SUPFAM" id="SSF109604">
    <property type="entry name" value="HD-domain/PDEase-like"/>
    <property type="match status" value="1"/>
</dbReference>
<dbReference type="InterPro" id="IPR006674">
    <property type="entry name" value="HD_domain"/>
</dbReference>
<feature type="domain" description="HD" evidence="1">
    <location>
        <begin position="62"/>
        <end position="180"/>
    </location>
</feature>
<evidence type="ECO:0000313" key="3">
    <source>
        <dbReference type="Proteomes" id="UP001221763"/>
    </source>
</evidence>
<dbReference type="Pfam" id="PF19276">
    <property type="entry name" value="HD_assoc_2"/>
    <property type="match status" value="1"/>
</dbReference>
<evidence type="ECO:0000259" key="1">
    <source>
        <dbReference type="PROSITE" id="PS51831"/>
    </source>
</evidence>
<dbReference type="Gene3D" id="1.10.3210.10">
    <property type="entry name" value="Hypothetical protein af1432"/>
    <property type="match status" value="1"/>
</dbReference>
<dbReference type="PANTHER" id="PTHR11373:SF4">
    <property type="entry name" value="DEOXYNUCLEOSIDE TRIPHOSPHATE TRIPHOSPHOHYDROLASE SAMHD1"/>
    <property type="match status" value="1"/>
</dbReference>
<dbReference type="Proteomes" id="UP001221763">
    <property type="component" value="Unassembled WGS sequence"/>
</dbReference>
<comment type="caution">
    <text evidence="2">The sequence shown here is derived from an EMBL/GenBank/DDBJ whole genome shotgun (WGS) entry which is preliminary data.</text>
</comment>